<dbReference type="PANTHER" id="PTHR33164">
    <property type="entry name" value="TRANSCRIPTIONAL REGULATOR, MARR FAMILY"/>
    <property type="match status" value="1"/>
</dbReference>
<dbReference type="GO" id="GO:0003700">
    <property type="term" value="F:DNA-binding transcription factor activity"/>
    <property type="evidence" value="ECO:0007669"/>
    <property type="project" value="InterPro"/>
</dbReference>
<dbReference type="GO" id="GO:0006950">
    <property type="term" value="P:response to stress"/>
    <property type="evidence" value="ECO:0007669"/>
    <property type="project" value="TreeGrafter"/>
</dbReference>
<dbReference type="PATRIC" id="fig|1263867.3.peg.3086"/>
<organism evidence="3 4">
    <name type="scientific">Rhodopirellula europaea 6C</name>
    <dbReference type="NCBI Taxonomy" id="1263867"/>
    <lineage>
        <taxon>Bacteria</taxon>
        <taxon>Pseudomonadati</taxon>
        <taxon>Planctomycetota</taxon>
        <taxon>Planctomycetia</taxon>
        <taxon>Pirellulales</taxon>
        <taxon>Pirellulaceae</taxon>
        <taxon>Rhodopirellula</taxon>
    </lineage>
</organism>
<feature type="compositionally biased region" description="Basic and acidic residues" evidence="1">
    <location>
        <begin position="1"/>
        <end position="11"/>
    </location>
</feature>
<keyword evidence="4" id="KW-1185">Reference proteome</keyword>
<evidence type="ECO:0000256" key="1">
    <source>
        <dbReference type="SAM" id="MobiDB-lite"/>
    </source>
</evidence>
<dbReference type="EMBL" id="ANMO01000120">
    <property type="protein sequence ID" value="EMB16520.1"/>
    <property type="molecule type" value="Genomic_DNA"/>
</dbReference>
<proteinExistence type="predicted"/>
<evidence type="ECO:0000313" key="4">
    <source>
        <dbReference type="Proteomes" id="UP000011529"/>
    </source>
</evidence>
<feature type="region of interest" description="Disordered" evidence="1">
    <location>
        <begin position="1"/>
        <end position="27"/>
    </location>
</feature>
<dbReference type="PROSITE" id="PS50995">
    <property type="entry name" value="HTH_MARR_2"/>
    <property type="match status" value="1"/>
</dbReference>
<feature type="domain" description="HTH marR-type" evidence="2">
    <location>
        <begin position="34"/>
        <end position="167"/>
    </location>
</feature>
<reference evidence="3" key="1">
    <citation type="submission" date="2012-11" db="EMBL/GenBank/DDBJ databases">
        <title>Permanent draft genomes of Rhodopirellula europaea strain SH398 and 6C.</title>
        <authorList>
            <person name="Richter M."/>
            <person name="Richter-Heitmann T."/>
            <person name="Frank C."/>
            <person name="Harder J."/>
            <person name="Glockner F.O."/>
        </authorList>
    </citation>
    <scope>NUCLEOTIDE SEQUENCE</scope>
    <source>
        <strain evidence="3">6C</strain>
    </source>
</reference>
<dbReference type="Proteomes" id="UP000011529">
    <property type="component" value="Unassembled WGS sequence"/>
</dbReference>
<dbReference type="AlphaFoldDB" id="M2AHD5"/>
<dbReference type="InterPro" id="IPR039422">
    <property type="entry name" value="MarR/SlyA-like"/>
</dbReference>
<dbReference type="Gene3D" id="1.10.10.10">
    <property type="entry name" value="Winged helix-like DNA-binding domain superfamily/Winged helix DNA-binding domain"/>
    <property type="match status" value="1"/>
</dbReference>
<dbReference type="InterPro" id="IPR000835">
    <property type="entry name" value="HTH_MarR-typ"/>
</dbReference>
<dbReference type="SUPFAM" id="SSF46785">
    <property type="entry name" value="Winged helix' DNA-binding domain"/>
    <property type="match status" value="1"/>
</dbReference>
<dbReference type="Pfam" id="PF12802">
    <property type="entry name" value="MarR_2"/>
    <property type="match status" value="1"/>
</dbReference>
<evidence type="ECO:0000259" key="2">
    <source>
        <dbReference type="PROSITE" id="PS50995"/>
    </source>
</evidence>
<dbReference type="PRINTS" id="PR00598">
    <property type="entry name" value="HTHMARR"/>
</dbReference>
<dbReference type="InterPro" id="IPR036390">
    <property type="entry name" value="WH_DNA-bd_sf"/>
</dbReference>
<gene>
    <name evidence="3" type="ORF">RE6C_02885</name>
</gene>
<accession>M2AHD5</accession>
<sequence length="173" mass="19988">MRPKNGDDQMKKTSQTTGIASEIGMRDPDQLLPEREVMLNLAKTFSALSQPFDEMFKEHGITPVQYNALRILRGHGKPVSVYQIGENMVTRQSDLPRLVDRIVALGFAEKKRCEEDRRVMWVTLTRKGKALLKRLDEPLDELHREQLKHLSREQVKQLSDLLWLARNPEPSSE</sequence>
<protein>
    <submittedName>
        <fullName evidence="3">MarR-family transcription regulator</fullName>
    </submittedName>
</protein>
<name>M2AHD5_9BACT</name>
<reference evidence="3" key="2">
    <citation type="journal article" date="2013" name="Mar. Genomics">
        <title>Expression of sulfatases in Rhodopirellula baltica and the diversity of sulfatases in the genus Rhodopirellula.</title>
        <authorList>
            <person name="Wegner C.E."/>
            <person name="Richter-Heitmann T."/>
            <person name="Klindworth A."/>
            <person name="Klockow C."/>
            <person name="Richter M."/>
            <person name="Achstetter T."/>
            <person name="Glockner F.O."/>
            <person name="Harder J."/>
        </authorList>
    </citation>
    <scope>NUCLEOTIDE SEQUENCE [LARGE SCALE GENOMIC DNA]</scope>
    <source>
        <strain evidence="3">6C</strain>
    </source>
</reference>
<dbReference type="PANTHER" id="PTHR33164:SF101">
    <property type="entry name" value="TRANSCRIPTIONAL REPRESSOR MPRA"/>
    <property type="match status" value="1"/>
</dbReference>
<dbReference type="SMART" id="SM00347">
    <property type="entry name" value="HTH_MARR"/>
    <property type="match status" value="1"/>
</dbReference>
<dbReference type="InterPro" id="IPR036388">
    <property type="entry name" value="WH-like_DNA-bd_sf"/>
</dbReference>
<evidence type="ECO:0000313" key="3">
    <source>
        <dbReference type="EMBL" id="EMB16520.1"/>
    </source>
</evidence>
<comment type="caution">
    <text evidence="3">The sequence shown here is derived from an EMBL/GenBank/DDBJ whole genome shotgun (WGS) entry which is preliminary data.</text>
</comment>